<organism evidence="2 3">
    <name type="scientific">Flavobacterium flabelliforme</name>
    <dbReference type="NCBI Taxonomy" id="2816119"/>
    <lineage>
        <taxon>Bacteria</taxon>
        <taxon>Pseudomonadati</taxon>
        <taxon>Bacteroidota</taxon>
        <taxon>Flavobacteriia</taxon>
        <taxon>Flavobacteriales</taxon>
        <taxon>Flavobacteriaceae</taxon>
        <taxon>Flavobacterium</taxon>
    </lineage>
</organism>
<feature type="signal peptide" evidence="1">
    <location>
        <begin position="1"/>
        <end position="22"/>
    </location>
</feature>
<name>A0ABS5CSK8_9FLAO</name>
<comment type="caution">
    <text evidence="2">The sequence shown here is derived from an EMBL/GenBank/DDBJ whole genome shotgun (WGS) entry which is preliminary data.</text>
</comment>
<keyword evidence="3" id="KW-1185">Reference proteome</keyword>
<sequence>MKLSLKNLLCLFVLLLSTSCISKKNSKLRTNNQFNEKYKESVKSFTGTLDATQYKEIRALFEKELNTTLPQDKNILINYSQKAENCISPEINKRKKSIQIDNKIKISQSISAQNNTIDFFVYMEDNFDKEKVNFILDSGFFYNKVFTLHENCAAFFILKSNGDFMKFYGEDYYSQVIYFLKKK</sequence>
<dbReference type="EMBL" id="JAGFBU010000002">
    <property type="protein sequence ID" value="MBP4141601.1"/>
    <property type="molecule type" value="Genomic_DNA"/>
</dbReference>
<evidence type="ECO:0000313" key="3">
    <source>
        <dbReference type="Proteomes" id="UP000674217"/>
    </source>
</evidence>
<reference evidence="2 3" key="1">
    <citation type="submission" date="2021-03" db="EMBL/GenBank/DDBJ databases">
        <title>Flavobacterium Flabelliformis Sp. Nov. And Flavobacterium Geliluteum Sp. Nov., Two Novel Multidrug Resistant Psychrophilic Species Isolated From Antarctica.</title>
        <authorList>
            <person name="Kralova S."/>
            <person name="Busse H.J."/>
            <person name="Bezdicek M."/>
            <person name="Nykrynova M."/>
            <person name="Kroupova E."/>
            <person name="Krsek D."/>
            <person name="Sedlacek I."/>
        </authorList>
    </citation>
    <scope>NUCLEOTIDE SEQUENCE [LARGE SCALE GENOMIC DNA]</scope>
    <source>
        <strain evidence="2 3">P4023</strain>
    </source>
</reference>
<proteinExistence type="predicted"/>
<dbReference type="Proteomes" id="UP000674217">
    <property type="component" value="Unassembled WGS sequence"/>
</dbReference>
<feature type="chain" id="PRO_5045876303" evidence="1">
    <location>
        <begin position="23"/>
        <end position="183"/>
    </location>
</feature>
<dbReference type="RefSeq" id="WP_210645643.1">
    <property type="nucleotide sequence ID" value="NZ_JAGFBU010000002.1"/>
</dbReference>
<evidence type="ECO:0000313" key="2">
    <source>
        <dbReference type="EMBL" id="MBP4141601.1"/>
    </source>
</evidence>
<accession>A0ABS5CSK8</accession>
<gene>
    <name evidence="2" type="ORF">J3S90_07280</name>
</gene>
<protein>
    <submittedName>
        <fullName evidence="2">Uncharacterized protein</fullName>
    </submittedName>
</protein>
<dbReference type="PROSITE" id="PS51257">
    <property type="entry name" value="PROKAR_LIPOPROTEIN"/>
    <property type="match status" value="1"/>
</dbReference>
<evidence type="ECO:0000256" key="1">
    <source>
        <dbReference type="SAM" id="SignalP"/>
    </source>
</evidence>
<keyword evidence="1" id="KW-0732">Signal</keyword>